<protein>
    <submittedName>
        <fullName evidence="4">Uncharacterized protein</fullName>
    </submittedName>
</protein>
<dbReference type="RefSeq" id="WP_021707342.1">
    <property type="nucleotide sequence ID" value="NZ_BATJ01000028.1"/>
</dbReference>
<accession>U3A6Q8</accession>
<comment type="caution">
    <text evidence="4">The sequence shown here is derived from an EMBL/GenBank/DDBJ whole genome shotgun (WGS) entry which is preliminary data.</text>
</comment>
<dbReference type="AlphaFoldDB" id="U3A6Q8"/>
<keyword evidence="2" id="KW-1133">Transmembrane helix</keyword>
<dbReference type="STRING" id="1219065.VPR01S_28_00300"/>
<evidence type="ECO:0000256" key="2">
    <source>
        <dbReference type="SAM" id="Phobius"/>
    </source>
</evidence>
<proteinExistence type="predicted"/>
<organism evidence="4 5">
    <name type="scientific">Vibrio proteolyticus NBRC 13287</name>
    <dbReference type="NCBI Taxonomy" id="1219065"/>
    <lineage>
        <taxon>Bacteria</taxon>
        <taxon>Pseudomonadati</taxon>
        <taxon>Pseudomonadota</taxon>
        <taxon>Gammaproteobacteria</taxon>
        <taxon>Vibrionales</taxon>
        <taxon>Vibrionaceae</taxon>
        <taxon>Vibrio</taxon>
    </lineage>
</organism>
<feature type="transmembrane region" description="Helical" evidence="2">
    <location>
        <begin position="34"/>
        <end position="53"/>
    </location>
</feature>
<dbReference type="EMBL" id="BATJ01000028">
    <property type="protein sequence ID" value="GAD69375.1"/>
    <property type="molecule type" value="Genomic_DNA"/>
</dbReference>
<gene>
    <name evidence="4" type="ORF">VPR01S_28_00300</name>
</gene>
<sequence length="85" mass="9296">MLSRTHHKLGLVALTLMASFPAQAYLDPGTGSVILQAIIATVVAGLATMRLWWDKLLNLFSSRKDPSADDNDNAQPTSKHDHKEP</sequence>
<evidence type="ECO:0000256" key="3">
    <source>
        <dbReference type="SAM" id="SignalP"/>
    </source>
</evidence>
<keyword evidence="5" id="KW-1185">Reference proteome</keyword>
<evidence type="ECO:0000256" key="1">
    <source>
        <dbReference type="SAM" id="MobiDB-lite"/>
    </source>
</evidence>
<keyword evidence="2" id="KW-0812">Transmembrane</keyword>
<keyword evidence="2" id="KW-0472">Membrane</keyword>
<name>U3A6Q8_VIBPR</name>
<evidence type="ECO:0000313" key="4">
    <source>
        <dbReference type="EMBL" id="GAD69375.1"/>
    </source>
</evidence>
<dbReference type="Proteomes" id="UP000016570">
    <property type="component" value="Unassembled WGS sequence"/>
</dbReference>
<keyword evidence="3" id="KW-0732">Signal</keyword>
<evidence type="ECO:0000313" key="5">
    <source>
        <dbReference type="Proteomes" id="UP000016570"/>
    </source>
</evidence>
<reference evidence="4 5" key="1">
    <citation type="submission" date="2013-09" db="EMBL/GenBank/DDBJ databases">
        <title>Whole genome shotgun sequence of Vibrio proteolyticus NBRC 13287.</title>
        <authorList>
            <person name="Isaki S."/>
            <person name="Hosoyama A."/>
            <person name="Numata M."/>
            <person name="Hashimoto M."/>
            <person name="Hosoyama Y."/>
            <person name="Tsuchikane K."/>
            <person name="Noguchi M."/>
            <person name="Hirakata S."/>
            <person name="Ichikawa N."/>
            <person name="Ohji S."/>
            <person name="Yamazoe A."/>
            <person name="Fujita N."/>
        </authorList>
    </citation>
    <scope>NUCLEOTIDE SEQUENCE [LARGE SCALE GENOMIC DNA]</scope>
    <source>
        <strain evidence="4 5">NBRC 13287</strain>
    </source>
</reference>
<feature type="signal peptide" evidence="3">
    <location>
        <begin position="1"/>
        <end position="24"/>
    </location>
</feature>
<feature type="chain" id="PRO_5004639142" evidence="3">
    <location>
        <begin position="25"/>
        <end position="85"/>
    </location>
</feature>
<feature type="region of interest" description="Disordered" evidence="1">
    <location>
        <begin position="62"/>
        <end position="85"/>
    </location>
</feature>